<gene>
    <name evidence="4" type="ORF">SAMD00023353_1102200</name>
</gene>
<dbReference type="CDD" id="cd05911">
    <property type="entry name" value="Firefly_Luc_like"/>
    <property type="match status" value="1"/>
</dbReference>
<accession>A0A1S7UMT7</accession>
<protein>
    <submittedName>
        <fullName evidence="4">Putative AMP-binding enzyme</fullName>
    </submittedName>
</protein>
<keyword evidence="1" id="KW-0812">Transmembrane</keyword>
<keyword evidence="1" id="KW-1133">Transmembrane helix</keyword>
<dbReference type="AlphaFoldDB" id="A0A1S7UMT7"/>
<dbReference type="GO" id="GO:0016405">
    <property type="term" value="F:CoA-ligase activity"/>
    <property type="evidence" value="ECO:0007669"/>
    <property type="project" value="TreeGrafter"/>
</dbReference>
<dbReference type="Pfam" id="PF13193">
    <property type="entry name" value="AMP-binding_C"/>
    <property type="match status" value="1"/>
</dbReference>
<reference evidence="4" key="1">
    <citation type="submission" date="2016-03" db="EMBL/GenBank/DDBJ databases">
        <title>Draft genome sequence of Rosellinia necatrix.</title>
        <authorList>
            <person name="Kanematsu S."/>
        </authorList>
    </citation>
    <scope>NUCLEOTIDE SEQUENCE [LARGE SCALE GENOMIC DNA]</scope>
    <source>
        <strain evidence="4">W97</strain>
    </source>
</reference>
<proteinExistence type="predicted"/>
<dbReference type="SUPFAM" id="SSF56801">
    <property type="entry name" value="Acetyl-CoA synthetase-like"/>
    <property type="match status" value="1"/>
</dbReference>
<dbReference type="InterPro" id="IPR025110">
    <property type="entry name" value="AMP-bd_C"/>
</dbReference>
<evidence type="ECO:0000313" key="4">
    <source>
        <dbReference type="EMBL" id="GAP84679.1"/>
    </source>
</evidence>
<dbReference type="STRING" id="77044.A0A1S7UMT7"/>
<keyword evidence="1" id="KW-0472">Membrane</keyword>
<feature type="transmembrane region" description="Helical" evidence="1">
    <location>
        <begin position="72"/>
        <end position="96"/>
    </location>
</feature>
<dbReference type="Gene3D" id="2.30.38.10">
    <property type="entry name" value="Luciferase, Domain 3"/>
    <property type="match status" value="1"/>
</dbReference>
<dbReference type="Gene3D" id="3.30.300.30">
    <property type="match status" value="1"/>
</dbReference>
<evidence type="ECO:0000259" key="3">
    <source>
        <dbReference type="Pfam" id="PF13193"/>
    </source>
</evidence>
<dbReference type="InterPro" id="IPR020845">
    <property type="entry name" value="AMP-binding_CS"/>
</dbReference>
<feature type="domain" description="AMP-dependent synthetase/ligase" evidence="2">
    <location>
        <begin position="29"/>
        <end position="410"/>
    </location>
</feature>
<evidence type="ECO:0000259" key="2">
    <source>
        <dbReference type="Pfam" id="PF00501"/>
    </source>
</evidence>
<dbReference type="PANTHER" id="PTHR24096:SF424">
    <property type="entry name" value="ACETYL-COA SYNTHETASE-LIKE PROTEIN-RELATED"/>
    <property type="match status" value="1"/>
</dbReference>
<dbReference type="Proteomes" id="UP000054516">
    <property type="component" value="Unassembled WGS sequence"/>
</dbReference>
<sequence>MVVTSRWEAPIPVCSLPKWVFGSSFDPLPDTPQFIDPDRPESRIITRAGYRVWSKRIALGLQRAGLKTGDRVLLFSGNNLFFPSVFMGVLMAGGIFTGANPSFVARELAYQLKDSGAYILIAADASMEIAMEAAREAGLPKDRVYSFDATGVDKQKGKARLGSRHWTSLLAPEADAAKFDWVEPADPKATTCCLNYSSGTTGVPKGVEVSHYSYVANCVQVKYIEDLDPEILEKRKTYRQLCFLPCYHAYGQTFFSSNFPHSGVPVYIMPSFDFEKMLQHIQKFRISHIVGVPPIIIALAKHPATRKYDLSSVQIVGSGAAPLGLEISDEVAKLWPAGAVTVRQGWGMTELTCSATAWHPNEVIRSAAVGEIMPNCKARIMSTDGSGEITSPNERGELWISGPILMKGYWRKPEATAGTIHVDSDGTRWLKTGDVAYIEKYEPGGRWHIVDRIKELIKVKGNQVAPAELEAVLLDNNAVTDVAVVGVTINGEELPRAYVVPNPAVKVTEKEIAKWMETRVIRYKWLKGGVKFIDAIPKNPSGKILRKQLKDLAAKEVGDRKPTASKLA</sequence>
<feature type="domain" description="AMP-binding enzyme C-terminal" evidence="3">
    <location>
        <begin position="468"/>
        <end position="543"/>
    </location>
</feature>
<name>A0A1S7UMT7_ROSNE</name>
<organism evidence="4">
    <name type="scientific">Rosellinia necatrix</name>
    <name type="common">White root-rot fungus</name>
    <dbReference type="NCBI Taxonomy" id="77044"/>
    <lineage>
        <taxon>Eukaryota</taxon>
        <taxon>Fungi</taxon>
        <taxon>Dikarya</taxon>
        <taxon>Ascomycota</taxon>
        <taxon>Pezizomycotina</taxon>
        <taxon>Sordariomycetes</taxon>
        <taxon>Xylariomycetidae</taxon>
        <taxon>Xylariales</taxon>
        <taxon>Xylariaceae</taxon>
        <taxon>Rosellinia</taxon>
    </lineage>
</organism>
<dbReference type="EMBL" id="DF977456">
    <property type="protein sequence ID" value="GAP84679.1"/>
    <property type="molecule type" value="Genomic_DNA"/>
</dbReference>
<dbReference type="InterPro" id="IPR000873">
    <property type="entry name" value="AMP-dep_synth/lig_dom"/>
</dbReference>
<dbReference type="Gene3D" id="3.40.50.980">
    <property type="match status" value="2"/>
</dbReference>
<evidence type="ECO:0000313" key="5">
    <source>
        <dbReference type="Proteomes" id="UP000054516"/>
    </source>
</evidence>
<dbReference type="OMA" id="YIMPKFD"/>
<keyword evidence="5" id="KW-1185">Reference proteome</keyword>
<dbReference type="Pfam" id="PF00501">
    <property type="entry name" value="AMP-binding"/>
    <property type="match status" value="1"/>
</dbReference>
<evidence type="ECO:0000256" key="1">
    <source>
        <dbReference type="SAM" id="Phobius"/>
    </source>
</evidence>
<dbReference type="PANTHER" id="PTHR24096">
    <property type="entry name" value="LONG-CHAIN-FATTY-ACID--COA LIGASE"/>
    <property type="match status" value="1"/>
</dbReference>
<dbReference type="OrthoDB" id="6509636at2759"/>
<dbReference type="InterPro" id="IPR045851">
    <property type="entry name" value="AMP-bd_C_sf"/>
</dbReference>
<dbReference type="PROSITE" id="PS00455">
    <property type="entry name" value="AMP_BINDING"/>
    <property type="match status" value="1"/>
</dbReference>